<dbReference type="CDD" id="cd09687">
    <property type="entry name" value="Cas7_I-C"/>
    <property type="match status" value="1"/>
</dbReference>
<dbReference type="RefSeq" id="WP_120666704.1">
    <property type="nucleotide sequence ID" value="NZ_AZRV01000011.1"/>
</dbReference>
<evidence type="ECO:0000256" key="2">
    <source>
        <dbReference type="ARBA" id="ARBA00025626"/>
    </source>
</evidence>
<organism evidence="3 4">
    <name type="scientific">Caldibacillus debilis GB1</name>
    <dbReference type="NCBI Taxonomy" id="1339248"/>
    <lineage>
        <taxon>Bacteria</taxon>
        <taxon>Bacillati</taxon>
        <taxon>Bacillota</taxon>
        <taxon>Bacilli</taxon>
        <taxon>Bacillales</taxon>
        <taxon>Bacillaceae</taxon>
        <taxon>Caldibacillus</taxon>
    </lineage>
</organism>
<proteinExistence type="predicted"/>
<dbReference type="InterPro" id="IPR013414">
    <property type="entry name" value="Cas7/Cst2/DevR_sub_I-B/Tneap"/>
</dbReference>
<dbReference type="InterPro" id="IPR010154">
    <property type="entry name" value="CRISPR-assoc_Cas7/Cst2/DevR"/>
</dbReference>
<keyword evidence="1" id="KW-0051">Antiviral defense</keyword>
<dbReference type="EMBL" id="AZRV01000011">
    <property type="protein sequence ID" value="RKO62918.1"/>
    <property type="molecule type" value="Genomic_DNA"/>
</dbReference>
<evidence type="ECO:0000313" key="3">
    <source>
        <dbReference type="EMBL" id="RKO62918.1"/>
    </source>
</evidence>
<dbReference type="NCBIfam" id="TIGR02585">
    <property type="entry name" value="cas_Cst2_DevR"/>
    <property type="match status" value="1"/>
</dbReference>
<gene>
    <name evidence="3" type="ORF">Cdeb_00004</name>
</gene>
<evidence type="ECO:0000313" key="4">
    <source>
        <dbReference type="Proteomes" id="UP000286235"/>
    </source>
</evidence>
<dbReference type="GO" id="GO:0051607">
    <property type="term" value="P:defense response to virus"/>
    <property type="evidence" value="ECO:0007669"/>
    <property type="project" value="UniProtKB-KW"/>
</dbReference>
<dbReference type="NCBIfam" id="TIGR01875">
    <property type="entry name" value="cas_MJ0381"/>
    <property type="match status" value="1"/>
</dbReference>
<name>A0A420VHN0_9BACI</name>
<comment type="caution">
    <text evidence="3">The sequence shown here is derived from an EMBL/GenBank/DDBJ whole genome shotgun (WGS) entry which is preliminary data.</text>
</comment>
<dbReference type="AlphaFoldDB" id="A0A420VHN0"/>
<comment type="function">
    <text evidence="2">CRISPR (clustered regularly interspaced short palindromic repeat) is an adaptive immune system that provides protection against mobile genetic elements (viruses, transposable elements and conjugative plasmids). CRISPR clusters contain spacers, sequences complementary to antecedent mobile elements, and target invading nucleic acids. CRISPR clusters are transcribed and processed into CRISPR RNA (crRNA).</text>
</comment>
<sequence>MENKRHDAKCLTITYLTKGSYLSLNGSDKEADNISSIKKIQMADGKDYPYCSSQAVRRALREQLRTLGCELSEGVASDTEKGAATTKCDPQKYIDDDLFGFMKAGAKTIKRTSPVRVSPLISLEPYRGELDFGTNYMSVTSGGNPNIFETEIHSGFYRGTILIELDRVGEASPGDLYELSLNSKEKQERVSLLLDAIQNLWTVGRQTRFLSDMSPKFVCAALLRVKNPIFLESVFVENNQVKYPIILQTIHDFKDVLIDYVIGERKGFFESDNAETASIGEAFQRMKQWLTEIYND</sequence>
<dbReference type="Proteomes" id="UP000286235">
    <property type="component" value="Unassembled WGS sequence"/>
</dbReference>
<accession>A0A420VHN0</accession>
<keyword evidence="4" id="KW-1185">Reference proteome</keyword>
<reference evidence="3 4" key="1">
    <citation type="submission" date="2013-12" db="EMBL/GenBank/DDBJ databases">
        <title>Genome and proteome characterization of Caldibacillus debilis GB1 derived from a cellulolytic aero-tolerant co-culture.</title>
        <authorList>
            <person name="Wushke S.T."/>
            <person name="Zhang X."/>
            <person name="Fristensky B."/>
            <person name="Wilkins J.A."/>
            <person name="Levin D.B."/>
            <person name="Sparling R."/>
        </authorList>
    </citation>
    <scope>NUCLEOTIDE SEQUENCE [LARGE SCALE GENOMIC DNA]</scope>
    <source>
        <strain evidence="3 4">GB1</strain>
    </source>
</reference>
<dbReference type="Pfam" id="PF01905">
    <property type="entry name" value="DevR"/>
    <property type="match status" value="1"/>
</dbReference>
<evidence type="ECO:0000256" key="1">
    <source>
        <dbReference type="ARBA" id="ARBA00023118"/>
    </source>
</evidence>
<protein>
    <submittedName>
        <fullName evidence="3">CRISPR-associated autoregulator, Cst2 family</fullName>
    </submittedName>
</protein>